<dbReference type="Proteomes" id="UP000184387">
    <property type="component" value="Unassembled WGS sequence"/>
</dbReference>
<dbReference type="NCBIfam" id="TIGR00251">
    <property type="entry name" value="DUF167 family protein"/>
    <property type="match status" value="1"/>
</dbReference>
<reference evidence="3 4" key="1">
    <citation type="submission" date="2016-11" db="EMBL/GenBank/DDBJ databases">
        <authorList>
            <person name="Jaros S."/>
            <person name="Januszkiewicz K."/>
            <person name="Wedrychowicz H."/>
        </authorList>
    </citation>
    <scope>NUCLEOTIDE SEQUENCE [LARGE SCALE GENOMIC DNA]</scope>
    <source>
        <strain evidence="3 4">DSM 14916</strain>
    </source>
</reference>
<evidence type="ECO:0000313" key="4">
    <source>
        <dbReference type="Proteomes" id="UP000184387"/>
    </source>
</evidence>
<dbReference type="SUPFAM" id="SSF69786">
    <property type="entry name" value="YggU-like"/>
    <property type="match status" value="1"/>
</dbReference>
<evidence type="ECO:0000313" key="3">
    <source>
        <dbReference type="EMBL" id="SHI39862.1"/>
    </source>
</evidence>
<dbReference type="GO" id="GO:0005737">
    <property type="term" value="C:cytoplasm"/>
    <property type="evidence" value="ECO:0007669"/>
    <property type="project" value="TreeGrafter"/>
</dbReference>
<name>A0A1M6ATS5_9PROT</name>
<dbReference type="InterPro" id="IPR036591">
    <property type="entry name" value="YggU-like_sf"/>
</dbReference>
<evidence type="ECO:0000256" key="2">
    <source>
        <dbReference type="HAMAP-Rule" id="MF_00634"/>
    </source>
</evidence>
<dbReference type="InterPro" id="IPR003746">
    <property type="entry name" value="DUF167"/>
</dbReference>
<dbReference type="SMART" id="SM01152">
    <property type="entry name" value="DUF167"/>
    <property type="match status" value="1"/>
</dbReference>
<keyword evidence="4" id="KW-1185">Reference proteome</keyword>
<dbReference type="EMBL" id="FQZF01000002">
    <property type="protein sequence ID" value="SHI39862.1"/>
    <property type="molecule type" value="Genomic_DNA"/>
</dbReference>
<dbReference type="OrthoDB" id="7274703at2"/>
<proteinExistence type="inferred from homology"/>
<dbReference type="PANTHER" id="PTHR13420:SF7">
    <property type="entry name" value="UPF0235 PROTEIN C15ORF40"/>
    <property type="match status" value="1"/>
</dbReference>
<comment type="similarity">
    <text evidence="1 2">Belongs to the UPF0235 family.</text>
</comment>
<dbReference type="Pfam" id="PF02594">
    <property type="entry name" value="DUF167"/>
    <property type="match status" value="1"/>
</dbReference>
<evidence type="ECO:0000256" key="1">
    <source>
        <dbReference type="ARBA" id="ARBA00010364"/>
    </source>
</evidence>
<protein>
    <recommendedName>
        <fullName evidence="2">UPF0235 protein SAMN02745194_00250</fullName>
    </recommendedName>
</protein>
<dbReference type="PANTHER" id="PTHR13420">
    <property type="entry name" value="UPF0235 PROTEIN C15ORF40"/>
    <property type="match status" value="1"/>
</dbReference>
<sequence length="107" mass="11103">MALAPRDTAWRAVEGGLELRVKAQPRARRPGLQGLVAAADGPRIKVAVNEAPEDGRANRAICALLAEELDLPPSRLSVTAGAASREKTVLVGGDAAALAARLMARLS</sequence>
<gene>
    <name evidence="3" type="ORF">SAMN02745194_00250</name>
</gene>
<dbReference type="HAMAP" id="MF_00634">
    <property type="entry name" value="UPF0235"/>
    <property type="match status" value="1"/>
</dbReference>
<accession>A0A1M6ATS5</accession>
<dbReference type="RefSeq" id="WP_073130520.1">
    <property type="nucleotide sequence ID" value="NZ_FQZF01000002.1"/>
</dbReference>
<dbReference type="AlphaFoldDB" id="A0A1M6ATS5"/>
<dbReference type="STRING" id="198092.SAMN02745194_00250"/>
<organism evidence="3 4">
    <name type="scientific">Muricoccus roseus</name>
    <dbReference type="NCBI Taxonomy" id="198092"/>
    <lineage>
        <taxon>Bacteria</taxon>
        <taxon>Pseudomonadati</taxon>
        <taxon>Pseudomonadota</taxon>
        <taxon>Alphaproteobacteria</taxon>
        <taxon>Acetobacterales</taxon>
        <taxon>Roseomonadaceae</taxon>
        <taxon>Muricoccus</taxon>
    </lineage>
</organism>
<dbReference type="Gene3D" id="3.30.1200.10">
    <property type="entry name" value="YggU-like"/>
    <property type="match status" value="1"/>
</dbReference>